<comment type="similarity">
    <text evidence="1">Belongs to the ABC transporter superfamily.</text>
</comment>
<reference evidence="7 8" key="1">
    <citation type="submission" date="2015-06" db="EMBL/GenBank/DDBJ databases">
        <title>Comparative genome analysis of nirS-carrying Bradyrhizobium sp. strains.</title>
        <authorList>
            <person name="Ishii S."/>
            <person name="Jang J."/>
            <person name="Nishizawa T."/>
            <person name="Senoo K."/>
        </authorList>
    </citation>
    <scope>NUCLEOTIDE SEQUENCE [LARGE SCALE GENOMIC DNA]</scope>
    <source>
        <strain evidence="7 8">TSA1</strain>
    </source>
</reference>
<dbReference type="PROSITE" id="PS00211">
    <property type="entry name" value="ABC_TRANSPORTER_1"/>
    <property type="match status" value="1"/>
</dbReference>
<dbReference type="InterPro" id="IPR003439">
    <property type="entry name" value="ABC_transporter-like_ATP-bd"/>
</dbReference>
<dbReference type="Gene3D" id="3.40.50.300">
    <property type="entry name" value="P-loop containing nucleotide triphosphate hydrolases"/>
    <property type="match status" value="1"/>
</dbReference>
<evidence type="ECO:0000259" key="6">
    <source>
        <dbReference type="PROSITE" id="PS50893"/>
    </source>
</evidence>
<protein>
    <recommendedName>
        <fullName evidence="6">ABC transporter domain-containing protein</fullName>
    </recommendedName>
</protein>
<evidence type="ECO:0000256" key="5">
    <source>
        <dbReference type="ARBA" id="ARBA00024722"/>
    </source>
</evidence>
<evidence type="ECO:0000256" key="4">
    <source>
        <dbReference type="ARBA" id="ARBA00022840"/>
    </source>
</evidence>
<comment type="function">
    <text evidence="5">Involved in beta-(1--&gt;2)glucan export. Transmembrane domains (TMD) form a pore in the inner membrane and the ATP-binding domain (NBD) is responsible for energy generation.</text>
</comment>
<name>A0A2M6U9S9_9BRAD</name>
<dbReference type="InterPro" id="IPR003593">
    <property type="entry name" value="AAA+_ATPase"/>
</dbReference>
<dbReference type="PANTHER" id="PTHR42788:SF10">
    <property type="entry name" value="ABC TRANSPORTER ATP-BINDING PROTEIN"/>
    <property type="match status" value="1"/>
</dbReference>
<keyword evidence="3" id="KW-0547">Nucleotide-binding</keyword>
<dbReference type="GO" id="GO:0016887">
    <property type="term" value="F:ATP hydrolysis activity"/>
    <property type="evidence" value="ECO:0007669"/>
    <property type="project" value="InterPro"/>
</dbReference>
<keyword evidence="2" id="KW-0813">Transport</keyword>
<evidence type="ECO:0000313" key="7">
    <source>
        <dbReference type="EMBL" id="PIT01343.1"/>
    </source>
</evidence>
<dbReference type="PROSITE" id="PS50893">
    <property type="entry name" value="ABC_TRANSPORTER_2"/>
    <property type="match status" value="1"/>
</dbReference>
<dbReference type="EMBL" id="LFJC01000003">
    <property type="protein sequence ID" value="PIT01343.1"/>
    <property type="molecule type" value="Genomic_DNA"/>
</dbReference>
<proteinExistence type="inferred from homology"/>
<dbReference type="PANTHER" id="PTHR42788">
    <property type="entry name" value="TAURINE IMPORT ATP-BINDING PROTEIN-RELATED"/>
    <property type="match status" value="1"/>
</dbReference>
<feature type="domain" description="ABC transporter" evidence="6">
    <location>
        <begin position="22"/>
        <end position="255"/>
    </location>
</feature>
<dbReference type="Proteomes" id="UP000228930">
    <property type="component" value="Unassembled WGS sequence"/>
</dbReference>
<evidence type="ECO:0000256" key="3">
    <source>
        <dbReference type="ARBA" id="ARBA00022741"/>
    </source>
</evidence>
<comment type="caution">
    <text evidence="7">The sequence shown here is derived from an EMBL/GenBank/DDBJ whole genome shotgun (WGS) entry which is preliminary data.</text>
</comment>
<keyword evidence="4" id="KW-0067">ATP-binding</keyword>
<organism evidence="7 8">
    <name type="scientific">Bradyrhizobium nitroreducens</name>
    <dbReference type="NCBI Taxonomy" id="709803"/>
    <lineage>
        <taxon>Bacteria</taxon>
        <taxon>Pseudomonadati</taxon>
        <taxon>Pseudomonadota</taxon>
        <taxon>Alphaproteobacteria</taxon>
        <taxon>Hyphomicrobiales</taxon>
        <taxon>Nitrobacteraceae</taxon>
        <taxon>Bradyrhizobium</taxon>
    </lineage>
</organism>
<dbReference type="InterPro" id="IPR050166">
    <property type="entry name" value="ABC_transporter_ATP-bind"/>
</dbReference>
<evidence type="ECO:0000313" key="8">
    <source>
        <dbReference type="Proteomes" id="UP000228930"/>
    </source>
</evidence>
<evidence type="ECO:0000256" key="1">
    <source>
        <dbReference type="ARBA" id="ARBA00005417"/>
    </source>
</evidence>
<dbReference type="SUPFAM" id="SSF52540">
    <property type="entry name" value="P-loop containing nucleoside triphosphate hydrolases"/>
    <property type="match status" value="1"/>
</dbReference>
<gene>
    <name evidence="7" type="ORF">TSA1_11660</name>
</gene>
<dbReference type="InterPro" id="IPR017871">
    <property type="entry name" value="ABC_transporter-like_CS"/>
</dbReference>
<accession>A0A2M6U9S9</accession>
<evidence type="ECO:0000256" key="2">
    <source>
        <dbReference type="ARBA" id="ARBA00022448"/>
    </source>
</evidence>
<dbReference type="AlphaFoldDB" id="A0A2M6U9S9"/>
<dbReference type="CDD" id="cd03293">
    <property type="entry name" value="ABC_NrtD_SsuB_transporters"/>
    <property type="match status" value="1"/>
</dbReference>
<dbReference type="SMART" id="SM00382">
    <property type="entry name" value="AAA"/>
    <property type="match status" value="1"/>
</dbReference>
<dbReference type="GO" id="GO:0005524">
    <property type="term" value="F:ATP binding"/>
    <property type="evidence" value="ECO:0007669"/>
    <property type="project" value="UniProtKB-KW"/>
</dbReference>
<sequence>MEQSGVHAAEAPIDHSRATPMLDVVGLSLGYKTPAGMSVAVRDVSFSVRRGETAILLGPSGCGKSTILKSVAGFIKPLQGAVTVANRKVDKPGPDRAVVFQEFDQLFPWRTVLDNVAYPLRATGKATRAEAQDRANLWLGVMRLEAAAHKFPHQLSGGMKQRVAIARALALEPAVLLMDEPFGALDPQTRLRLQLEVIEVVKRTAATVLFVTHSIAEAALVGHDIIILDGSPSSVASIVDARSVCDPASQEALEVGRQVAQSMGQEASHVIGD</sequence>
<dbReference type="InterPro" id="IPR027417">
    <property type="entry name" value="P-loop_NTPase"/>
</dbReference>
<dbReference type="Pfam" id="PF00005">
    <property type="entry name" value="ABC_tran"/>
    <property type="match status" value="1"/>
</dbReference>
<keyword evidence="8" id="KW-1185">Reference proteome</keyword>